<evidence type="ECO:0000256" key="3">
    <source>
        <dbReference type="ARBA" id="ARBA00023163"/>
    </source>
</evidence>
<dbReference type="RefSeq" id="WP_096109718.1">
    <property type="nucleotide sequence ID" value="NZ_NVYO01000001.1"/>
</dbReference>
<keyword evidence="1" id="KW-0805">Transcription regulation</keyword>
<dbReference type="GO" id="GO:0003700">
    <property type="term" value="F:DNA-binding transcription factor activity"/>
    <property type="evidence" value="ECO:0007669"/>
    <property type="project" value="InterPro"/>
</dbReference>
<reference evidence="5 6" key="1">
    <citation type="submission" date="2017-09" db="EMBL/GenBank/DDBJ databases">
        <title>Genome sequence of Lactobacillus brevis D7.</title>
        <authorList>
            <person name="Kwon M.-S."/>
            <person name="Lim S.K."/>
            <person name="Choi H.-J."/>
        </authorList>
    </citation>
    <scope>NUCLEOTIDE SEQUENCE [LARGE SCALE GENOMIC DNA]</scope>
    <source>
        <strain evidence="5 6">D7</strain>
    </source>
</reference>
<dbReference type="InterPro" id="IPR009057">
    <property type="entry name" value="Homeodomain-like_sf"/>
</dbReference>
<dbReference type="AlphaFoldDB" id="A0A2A3TVT3"/>
<accession>A0A2A3TVT3</accession>
<gene>
    <name evidence="5" type="ORF">CNR29_02750</name>
</gene>
<dbReference type="SUPFAM" id="SSF46689">
    <property type="entry name" value="Homeodomain-like"/>
    <property type="match status" value="2"/>
</dbReference>
<keyword evidence="3" id="KW-0804">Transcription</keyword>
<dbReference type="EMBL" id="NVYO01000001">
    <property type="protein sequence ID" value="PBQ22995.1"/>
    <property type="molecule type" value="Genomic_DNA"/>
</dbReference>
<evidence type="ECO:0000313" key="6">
    <source>
        <dbReference type="Proteomes" id="UP000217918"/>
    </source>
</evidence>
<evidence type="ECO:0000256" key="2">
    <source>
        <dbReference type="ARBA" id="ARBA00023125"/>
    </source>
</evidence>
<dbReference type="Gene3D" id="1.10.10.60">
    <property type="entry name" value="Homeodomain-like"/>
    <property type="match status" value="2"/>
</dbReference>
<dbReference type="PANTHER" id="PTHR43280">
    <property type="entry name" value="ARAC-FAMILY TRANSCRIPTIONAL REGULATOR"/>
    <property type="match status" value="1"/>
</dbReference>
<sequence>MPQQLANQNILDKISIAIDDFVKLTQIPTAFFNLTGAFVANQTIYESFAEVTHQHAFQQPLFFPVAIDFSLSGFIVCDGHHLTTQRVQLCRGYLEHAITKTFTVSHSVAVWTAISQKQGIGFSHLFENFTPTSKAKAQTAITIRPVATDATDPLNNITTAPQDTAQDMIGTTIHFIEQHLTESISLDAAAKSVFLSTSYLSRLFKRTLNINFGDYVIIRKIVLAQDLLVTTTKTIQEISKLLGFSQTSYFTRVFKQHTKLTPSAYRSQNTHVSKVYTIPRPLDCSDHDSVYNVTKRYLTKHHIKSLTQLVNGYPYIQSIGDLTNIPRQCGWIYLVDGCQPITPASEVLIANCAVIQWVYTDSHY</sequence>
<organism evidence="5 6">
    <name type="scientific">Levilactobacillus brevis</name>
    <name type="common">Lactobacillus brevis</name>
    <dbReference type="NCBI Taxonomy" id="1580"/>
    <lineage>
        <taxon>Bacteria</taxon>
        <taxon>Bacillati</taxon>
        <taxon>Bacillota</taxon>
        <taxon>Bacilli</taxon>
        <taxon>Lactobacillales</taxon>
        <taxon>Lactobacillaceae</taxon>
        <taxon>Levilactobacillus</taxon>
    </lineage>
</organism>
<evidence type="ECO:0000259" key="4">
    <source>
        <dbReference type="PROSITE" id="PS01124"/>
    </source>
</evidence>
<comment type="caution">
    <text evidence="5">The sequence shown here is derived from an EMBL/GenBank/DDBJ whole genome shotgun (WGS) entry which is preliminary data.</text>
</comment>
<keyword evidence="2" id="KW-0238">DNA-binding</keyword>
<dbReference type="GO" id="GO:0043565">
    <property type="term" value="F:sequence-specific DNA binding"/>
    <property type="evidence" value="ECO:0007669"/>
    <property type="project" value="InterPro"/>
</dbReference>
<name>A0A2A3TVT3_LEVBR</name>
<feature type="domain" description="HTH araC/xylS-type" evidence="4">
    <location>
        <begin position="170"/>
        <end position="268"/>
    </location>
</feature>
<evidence type="ECO:0000313" key="5">
    <source>
        <dbReference type="EMBL" id="PBQ22995.1"/>
    </source>
</evidence>
<dbReference type="PRINTS" id="PR00032">
    <property type="entry name" value="HTHARAC"/>
</dbReference>
<proteinExistence type="predicted"/>
<dbReference type="InterPro" id="IPR018060">
    <property type="entry name" value="HTH_AraC"/>
</dbReference>
<dbReference type="Proteomes" id="UP000217918">
    <property type="component" value="Unassembled WGS sequence"/>
</dbReference>
<evidence type="ECO:0000256" key="1">
    <source>
        <dbReference type="ARBA" id="ARBA00023015"/>
    </source>
</evidence>
<dbReference type="SMART" id="SM00342">
    <property type="entry name" value="HTH_ARAC"/>
    <property type="match status" value="1"/>
</dbReference>
<protein>
    <recommendedName>
        <fullName evidence="4">HTH araC/xylS-type domain-containing protein</fullName>
    </recommendedName>
</protein>
<dbReference type="Pfam" id="PF12833">
    <property type="entry name" value="HTH_18"/>
    <property type="match status" value="1"/>
</dbReference>
<dbReference type="PROSITE" id="PS01124">
    <property type="entry name" value="HTH_ARAC_FAMILY_2"/>
    <property type="match status" value="1"/>
</dbReference>
<dbReference type="PANTHER" id="PTHR43280:SF2">
    <property type="entry name" value="HTH-TYPE TRANSCRIPTIONAL REGULATOR EXSA"/>
    <property type="match status" value="1"/>
</dbReference>
<dbReference type="InterPro" id="IPR020449">
    <property type="entry name" value="Tscrpt_reg_AraC-type_HTH"/>
</dbReference>